<dbReference type="Gene3D" id="3.40.630.30">
    <property type="match status" value="1"/>
</dbReference>
<feature type="domain" description="N-acetyltransferase" evidence="2">
    <location>
        <begin position="165"/>
        <end position="342"/>
    </location>
</feature>
<dbReference type="Proteomes" id="UP000001968">
    <property type="component" value="Chromosome"/>
</dbReference>
<name>Q0AVG2_SYNWW</name>
<dbReference type="KEGG" id="swo:Swol_1997"/>
<evidence type="ECO:0000256" key="1">
    <source>
        <dbReference type="ARBA" id="ARBA00022527"/>
    </source>
</evidence>
<dbReference type="Pfam" id="PF13581">
    <property type="entry name" value="HATPase_c_2"/>
    <property type="match status" value="1"/>
</dbReference>
<dbReference type="GO" id="GO:0004674">
    <property type="term" value="F:protein serine/threonine kinase activity"/>
    <property type="evidence" value="ECO:0007669"/>
    <property type="project" value="UniProtKB-KW"/>
</dbReference>
<dbReference type="InterPro" id="IPR003594">
    <property type="entry name" value="HATPase_dom"/>
</dbReference>
<dbReference type="SUPFAM" id="SSF55874">
    <property type="entry name" value="ATPase domain of HSP90 chaperone/DNA topoisomerase II/histidine kinase"/>
    <property type="match status" value="1"/>
</dbReference>
<dbReference type="InterPro" id="IPR016181">
    <property type="entry name" value="Acyl_CoA_acyltransferase"/>
</dbReference>
<keyword evidence="4" id="KW-1185">Reference proteome</keyword>
<dbReference type="Gene3D" id="3.30.565.10">
    <property type="entry name" value="Histidine kinase-like ATPase, C-terminal domain"/>
    <property type="match status" value="1"/>
</dbReference>
<dbReference type="GO" id="GO:0016747">
    <property type="term" value="F:acyltransferase activity, transferring groups other than amino-acyl groups"/>
    <property type="evidence" value="ECO:0007669"/>
    <property type="project" value="InterPro"/>
</dbReference>
<dbReference type="EMBL" id="CP000448">
    <property type="protein sequence ID" value="ABI69292.1"/>
    <property type="molecule type" value="Genomic_DNA"/>
</dbReference>
<organism evidence="3 4">
    <name type="scientific">Syntrophomonas wolfei subsp. wolfei (strain DSM 2245B / Goettingen)</name>
    <dbReference type="NCBI Taxonomy" id="335541"/>
    <lineage>
        <taxon>Bacteria</taxon>
        <taxon>Bacillati</taxon>
        <taxon>Bacillota</taxon>
        <taxon>Clostridia</taxon>
        <taxon>Eubacteriales</taxon>
        <taxon>Syntrophomonadaceae</taxon>
        <taxon>Syntrophomonas</taxon>
    </lineage>
</organism>
<keyword evidence="3" id="KW-0418">Kinase</keyword>
<dbReference type="CDD" id="cd04301">
    <property type="entry name" value="NAT_SF"/>
    <property type="match status" value="1"/>
</dbReference>
<dbReference type="OrthoDB" id="9792240at2"/>
<keyword evidence="3" id="KW-0808">Transferase</keyword>
<dbReference type="PANTHER" id="PTHR35526:SF3">
    <property type="entry name" value="ANTI-SIGMA-F FACTOR RSBW"/>
    <property type="match status" value="1"/>
</dbReference>
<sequence>MGKYQDICITIPNNLRYIPLIQDSTAAFARIIGLDEKSTNEVVLGVEEAVVNVINHAFAEGEKASFNIIFQQTALGMQILIREQGMPFDPEELTRLAQKDRTEAEDTRGLGLHLMYRFMDEVSFVNLGKAGKETRLVKYSGIRMRDVMDLPQSDSHKQADEVPVYQIHLMKPEQAVNVSRCAYMSYGYSYSSEYIYYPELLRQLNEEGKMVSLVASSENNEIIGHVALIFQGDDPHVPVVDDAFVNPKYRGAGCLNDLGAAVIEWAQNNGLIGLYTWSVTTHPYSQRVAVKWGLSDTAILISGDLPFDFKALKEGAGQRESETILFTYLNAKHAIQIYPPAQHADMIQQIYHSLGVEAKILTIGSSLDLLEEDAVLELKYDVPSIIAFVTVKTYGKNVVHEVNRMLRGLCLERLETIYLKLPLTSPYTAILTEEFETLGFFFSGIMPGSEGCDQLILQYLNNQVIDYDLIKVHTEMGQKILAYIKNHDPNQILKL</sequence>
<dbReference type="PANTHER" id="PTHR35526">
    <property type="entry name" value="ANTI-SIGMA-F FACTOR RSBW-RELATED"/>
    <property type="match status" value="1"/>
</dbReference>
<dbReference type="eggNOG" id="COG2172">
    <property type="taxonomic scope" value="Bacteria"/>
</dbReference>
<dbReference type="HOGENOM" id="CLU_040525_0_0_9"/>
<dbReference type="Pfam" id="PF00583">
    <property type="entry name" value="Acetyltransf_1"/>
    <property type="match status" value="1"/>
</dbReference>
<dbReference type="InterPro" id="IPR000182">
    <property type="entry name" value="GNAT_dom"/>
</dbReference>
<evidence type="ECO:0000313" key="4">
    <source>
        <dbReference type="Proteomes" id="UP000001968"/>
    </source>
</evidence>
<accession>Q0AVG2</accession>
<dbReference type="PROSITE" id="PS51186">
    <property type="entry name" value="GNAT"/>
    <property type="match status" value="1"/>
</dbReference>
<dbReference type="SUPFAM" id="SSF55729">
    <property type="entry name" value="Acyl-CoA N-acyltransferases (Nat)"/>
    <property type="match status" value="1"/>
</dbReference>
<evidence type="ECO:0000259" key="2">
    <source>
        <dbReference type="PROSITE" id="PS51186"/>
    </source>
</evidence>
<dbReference type="CDD" id="cd16936">
    <property type="entry name" value="HATPase_RsbW-like"/>
    <property type="match status" value="1"/>
</dbReference>
<reference evidence="4" key="1">
    <citation type="journal article" date="2010" name="Environ. Microbiol.">
        <title>The genome of Syntrophomonas wolfei: new insights into syntrophic metabolism and biohydrogen production.</title>
        <authorList>
            <person name="Sieber J.R."/>
            <person name="Sims D.R."/>
            <person name="Han C."/>
            <person name="Kim E."/>
            <person name="Lykidis A."/>
            <person name="Lapidus A.L."/>
            <person name="McDonnald E."/>
            <person name="Rohlin L."/>
            <person name="Culley D.E."/>
            <person name="Gunsalus R."/>
            <person name="McInerney M.J."/>
        </authorList>
    </citation>
    <scope>NUCLEOTIDE SEQUENCE [LARGE SCALE GENOMIC DNA]</scope>
    <source>
        <strain evidence="4">DSM 2245B / Goettingen</strain>
    </source>
</reference>
<protein>
    <submittedName>
        <fullName evidence="3">Putative anti-sigma regulatory factor, serine/threonine protein kinase</fullName>
    </submittedName>
</protein>
<dbReference type="STRING" id="335541.Swol_1997"/>
<dbReference type="AlphaFoldDB" id="Q0AVG2"/>
<dbReference type="RefSeq" id="WP_011641384.1">
    <property type="nucleotide sequence ID" value="NC_008346.1"/>
</dbReference>
<gene>
    <name evidence="3" type="ordered locus">Swol_1997</name>
</gene>
<dbReference type="InterPro" id="IPR050267">
    <property type="entry name" value="Anti-sigma-factor_SerPK"/>
</dbReference>
<dbReference type="InterPro" id="IPR036890">
    <property type="entry name" value="HATPase_C_sf"/>
</dbReference>
<evidence type="ECO:0000313" key="3">
    <source>
        <dbReference type="EMBL" id="ABI69292.1"/>
    </source>
</evidence>
<keyword evidence="1 3" id="KW-0723">Serine/threonine-protein kinase</keyword>
<proteinExistence type="predicted"/>